<evidence type="ECO:0000256" key="2">
    <source>
        <dbReference type="ARBA" id="ARBA00022723"/>
    </source>
</evidence>
<accession>A0A6J1PA70</accession>
<feature type="binding site" evidence="8">
    <location>
        <position position="52"/>
    </location>
    <ligand>
        <name>Zn(2+)</name>
        <dbReference type="ChEBI" id="CHEBI:29105"/>
    </ligand>
</feature>
<comment type="subcellular location">
    <subcellularLocation>
        <location evidence="1">Nucleus</location>
    </subcellularLocation>
</comment>
<evidence type="ECO:0000256" key="3">
    <source>
        <dbReference type="ARBA" id="ARBA00022737"/>
    </source>
</evidence>
<dbReference type="Gene3D" id="3.40.1800.20">
    <property type="match status" value="1"/>
</dbReference>
<dbReference type="PANTHER" id="PTHR24376">
    <property type="entry name" value="ZINC FINGER PROTEIN"/>
    <property type="match status" value="1"/>
</dbReference>
<keyword evidence="12" id="KW-1185">Reference proteome</keyword>
<feature type="domain" description="C2H2-type" evidence="10">
    <location>
        <begin position="922"/>
        <end position="949"/>
    </location>
</feature>
<evidence type="ECO:0000256" key="4">
    <source>
        <dbReference type="ARBA" id="ARBA00022771"/>
    </source>
</evidence>
<feature type="region of interest" description="Disordered" evidence="9">
    <location>
        <begin position="453"/>
        <end position="490"/>
    </location>
</feature>
<feature type="compositionally biased region" description="Polar residues" evidence="9">
    <location>
        <begin position="219"/>
        <end position="231"/>
    </location>
</feature>
<dbReference type="GO" id="GO:0000978">
    <property type="term" value="F:RNA polymerase II cis-regulatory region sequence-specific DNA binding"/>
    <property type="evidence" value="ECO:0007669"/>
    <property type="project" value="TreeGrafter"/>
</dbReference>
<dbReference type="PROSITE" id="PS51915">
    <property type="entry name" value="ZAD"/>
    <property type="match status" value="1"/>
</dbReference>
<dbReference type="Pfam" id="PF07776">
    <property type="entry name" value="zf-AD"/>
    <property type="match status" value="1"/>
</dbReference>
<feature type="domain" description="C2H2-type" evidence="10">
    <location>
        <begin position="1274"/>
        <end position="1302"/>
    </location>
</feature>
<reference evidence="13" key="1">
    <citation type="submission" date="2025-08" db="UniProtKB">
        <authorList>
            <consortium name="RefSeq"/>
        </authorList>
    </citation>
    <scope>IDENTIFICATION</scope>
</reference>
<feature type="domain" description="C2H2-type" evidence="10">
    <location>
        <begin position="253"/>
        <end position="282"/>
    </location>
</feature>
<dbReference type="KEGG" id="bany:112058215"/>
<evidence type="ECO:0000313" key="12">
    <source>
        <dbReference type="Proteomes" id="UP001652582"/>
    </source>
</evidence>
<evidence type="ECO:0000256" key="9">
    <source>
        <dbReference type="SAM" id="MobiDB-lite"/>
    </source>
</evidence>
<dbReference type="GO" id="GO:0005634">
    <property type="term" value="C:nucleus"/>
    <property type="evidence" value="ECO:0007669"/>
    <property type="project" value="UniProtKB-SubCell"/>
</dbReference>
<feature type="domain" description="C2H2-type" evidence="10">
    <location>
        <begin position="305"/>
        <end position="329"/>
    </location>
</feature>
<dbReference type="SUPFAM" id="SSF57667">
    <property type="entry name" value="beta-beta-alpha zinc fingers"/>
    <property type="match status" value="8"/>
</dbReference>
<feature type="compositionally biased region" description="Polar residues" evidence="9">
    <location>
        <begin position="94"/>
        <end position="122"/>
    </location>
</feature>
<dbReference type="GeneID" id="112058215"/>
<dbReference type="PANTHER" id="PTHR24376:SF235">
    <property type="entry name" value="C2H2-TYPE DOMAIN-CONTAINING PROTEIN"/>
    <property type="match status" value="1"/>
</dbReference>
<keyword evidence="6" id="KW-0539">Nucleus</keyword>
<evidence type="ECO:0000256" key="7">
    <source>
        <dbReference type="PROSITE-ProRule" id="PRU00042"/>
    </source>
</evidence>
<dbReference type="OrthoDB" id="9970574at2759"/>
<feature type="compositionally biased region" description="Acidic residues" evidence="9">
    <location>
        <begin position="548"/>
        <end position="558"/>
    </location>
</feature>
<feature type="binding site" evidence="8">
    <location>
        <position position="11"/>
    </location>
    <ligand>
        <name>Zn(2+)</name>
        <dbReference type="ChEBI" id="CHEBI:29105"/>
    </ligand>
</feature>
<feature type="domain" description="C2H2-type" evidence="10">
    <location>
        <begin position="892"/>
        <end position="919"/>
    </location>
</feature>
<feature type="domain" description="C2H2-type" evidence="10">
    <location>
        <begin position="423"/>
        <end position="450"/>
    </location>
</feature>
<evidence type="ECO:0000313" key="13">
    <source>
        <dbReference type="RefSeq" id="XP_023954694.2"/>
    </source>
</evidence>
<feature type="region of interest" description="Disordered" evidence="9">
    <location>
        <begin position="77"/>
        <end position="188"/>
    </location>
</feature>
<feature type="binding site" evidence="8">
    <location>
        <position position="55"/>
    </location>
    <ligand>
        <name>Zn(2+)</name>
        <dbReference type="ChEBI" id="CHEBI:29105"/>
    </ligand>
</feature>
<feature type="domain" description="C2H2-type" evidence="10">
    <location>
        <begin position="1065"/>
        <end position="1090"/>
    </location>
</feature>
<feature type="domain" description="ZAD" evidence="11">
    <location>
        <begin position="6"/>
        <end position="79"/>
    </location>
</feature>
<feature type="compositionally biased region" description="Polar residues" evidence="9">
    <location>
        <begin position="473"/>
        <end position="490"/>
    </location>
</feature>
<feature type="domain" description="C2H2-type" evidence="10">
    <location>
        <begin position="1033"/>
        <end position="1060"/>
    </location>
</feature>
<dbReference type="SMART" id="SM00355">
    <property type="entry name" value="ZnF_C2H2"/>
    <property type="match status" value="31"/>
</dbReference>
<dbReference type="SMART" id="SM00868">
    <property type="entry name" value="zf-AD"/>
    <property type="match status" value="2"/>
</dbReference>
<feature type="domain" description="C2H2-type" evidence="10">
    <location>
        <begin position="1436"/>
        <end position="1464"/>
    </location>
</feature>
<dbReference type="Gene3D" id="3.30.160.60">
    <property type="entry name" value="Classic Zinc Finger"/>
    <property type="match status" value="13"/>
</dbReference>
<dbReference type="SUPFAM" id="SSF57716">
    <property type="entry name" value="Glucocorticoid receptor-like (DNA-binding domain)"/>
    <property type="match status" value="1"/>
</dbReference>
<feature type="domain" description="C2H2-type" evidence="10">
    <location>
        <begin position="561"/>
        <end position="584"/>
    </location>
</feature>
<feature type="domain" description="C2H2-type" evidence="10">
    <location>
        <begin position="808"/>
        <end position="835"/>
    </location>
</feature>
<feature type="domain" description="C2H2-type" evidence="10">
    <location>
        <begin position="859"/>
        <end position="886"/>
    </location>
</feature>
<dbReference type="GO" id="GO:0001228">
    <property type="term" value="F:DNA-binding transcription activator activity, RNA polymerase II-specific"/>
    <property type="evidence" value="ECO:0007669"/>
    <property type="project" value="TreeGrafter"/>
</dbReference>
<protein>
    <submittedName>
        <fullName evidence="13">Zinc finger protein 91</fullName>
    </submittedName>
</protein>
<keyword evidence="2 8" id="KW-0479">Metal-binding</keyword>
<feature type="domain" description="C2H2-type" evidence="10">
    <location>
        <begin position="496"/>
        <end position="523"/>
    </location>
</feature>
<dbReference type="Pfam" id="PF13912">
    <property type="entry name" value="zf-C2H2_6"/>
    <property type="match status" value="4"/>
</dbReference>
<dbReference type="Pfam" id="PF00096">
    <property type="entry name" value="zf-C2H2"/>
    <property type="match status" value="4"/>
</dbReference>
<feature type="binding site" evidence="8">
    <location>
        <position position="8"/>
    </location>
    <ligand>
        <name>Zn(2+)</name>
        <dbReference type="ChEBI" id="CHEBI:29105"/>
    </ligand>
</feature>
<feature type="domain" description="C2H2-type" evidence="10">
    <location>
        <begin position="1242"/>
        <end position="1269"/>
    </location>
</feature>
<feature type="compositionally biased region" description="Acidic residues" evidence="9">
    <location>
        <begin position="453"/>
        <end position="470"/>
    </location>
</feature>
<feature type="region of interest" description="Disordered" evidence="9">
    <location>
        <begin position="530"/>
        <end position="558"/>
    </location>
</feature>
<evidence type="ECO:0000256" key="6">
    <source>
        <dbReference type="ARBA" id="ARBA00023242"/>
    </source>
</evidence>
<dbReference type="InterPro" id="IPR012934">
    <property type="entry name" value="Znf_AD"/>
</dbReference>
<feature type="compositionally biased region" description="Pro residues" evidence="9">
    <location>
        <begin position="81"/>
        <end position="93"/>
    </location>
</feature>
<feature type="domain" description="C2H2-type" evidence="10">
    <location>
        <begin position="379"/>
        <end position="401"/>
    </location>
</feature>
<feature type="domain" description="C2H2-type" evidence="10">
    <location>
        <begin position="190"/>
        <end position="217"/>
    </location>
</feature>
<evidence type="ECO:0000259" key="10">
    <source>
        <dbReference type="PROSITE" id="PS50157"/>
    </source>
</evidence>
<keyword evidence="5 8" id="KW-0862">Zinc</keyword>
<dbReference type="InterPro" id="IPR013087">
    <property type="entry name" value="Znf_C2H2_type"/>
</dbReference>
<feature type="region of interest" description="Disordered" evidence="9">
    <location>
        <begin position="219"/>
        <end position="246"/>
    </location>
</feature>
<proteinExistence type="predicted"/>
<name>A0A6J1PA70_BICAN</name>
<feature type="domain" description="C2H2-type" evidence="10">
    <location>
        <begin position="963"/>
        <end position="991"/>
    </location>
</feature>
<dbReference type="Proteomes" id="UP001652582">
    <property type="component" value="Chromosome 4"/>
</dbReference>
<gene>
    <name evidence="13" type="primary">LOC112058215</name>
</gene>
<evidence type="ECO:0000256" key="8">
    <source>
        <dbReference type="PROSITE-ProRule" id="PRU01263"/>
    </source>
</evidence>
<keyword evidence="4 7" id="KW-0863">Zinc-finger</keyword>
<dbReference type="PROSITE" id="PS00028">
    <property type="entry name" value="ZINC_FINGER_C2H2_1"/>
    <property type="match status" value="23"/>
</dbReference>
<evidence type="ECO:0000259" key="11">
    <source>
        <dbReference type="PROSITE" id="PS51915"/>
    </source>
</evidence>
<dbReference type="GO" id="GO:0008270">
    <property type="term" value="F:zinc ion binding"/>
    <property type="evidence" value="ECO:0007669"/>
    <property type="project" value="UniProtKB-UniRule"/>
</dbReference>
<organism evidence="12 13">
    <name type="scientific">Bicyclus anynana</name>
    <name type="common">Squinting bush brown butterfly</name>
    <dbReference type="NCBI Taxonomy" id="110368"/>
    <lineage>
        <taxon>Eukaryota</taxon>
        <taxon>Metazoa</taxon>
        <taxon>Ecdysozoa</taxon>
        <taxon>Arthropoda</taxon>
        <taxon>Hexapoda</taxon>
        <taxon>Insecta</taxon>
        <taxon>Pterygota</taxon>
        <taxon>Neoptera</taxon>
        <taxon>Endopterygota</taxon>
        <taxon>Lepidoptera</taxon>
        <taxon>Glossata</taxon>
        <taxon>Ditrysia</taxon>
        <taxon>Papilionoidea</taxon>
        <taxon>Nymphalidae</taxon>
        <taxon>Satyrinae</taxon>
        <taxon>Satyrini</taxon>
        <taxon>Mycalesina</taxon>
        <taxon>Bicyclus</taxon>
    </lineage>
</organism>
<dbReference type="RefSeq" id="XP_023954694.2">
    <property type="nucleotide sequence ID" value="XM_024098926.2"/>
</dbReference>
<evidence type="ECO:0000256" key="5">
    <source>
        <dbReference type="ARBA" id="ARBA00022833"/>
    </source>
</evidence>
<sequence length="1655" mass="191117">MALKLGKCRLCLKLGDFYSIFTVDNNMQLAEMVMECARVKICDGDGLPDKICSECIQKLSSAHIFKQQCERSDQELRRNYVPPPGFSSTPPPTRQSSDSAFSSQTEVSKPSSSTESLVTPVSRTRKRSRDSIDEASSSSRSNYKPGSSKRVDELRTSLKKPRVSQTSDSDYEDSSPFYSAETDSDEPLQHKCNQCSKAFRTSKSLCAHMKSHKRKINIFNAQNSQTATTPEKTPKKQEDSKETREANEEKAKFKCDKCGNSFKLQIMLKRHYEFCGKSPQKQLLISLEPIDMAQMPTSSNQSPQINCDMCASKFKTVDNLEKHMKIVHAAVLKRERVSISNENGLLGVPCVYCKEPFLDYYLHSGHLSSCPKKNDSVTFECPMCQKVINKKSSYILHAKMHFYQLVSDAKAEKPSNSTNQETYQCRMCTKKLPSQEALISHLAAHMNKVEEDNDAADDAAADDDVADDDVESKASTAGDSASVHSDYNSYTPSGPLSCKFCDKSFKYKKALKSHEEKHLEGKIKIEKPDIKPSALLNQTTNSYRSDESELESSQDEADGDNTCDICEKQFSYKQLLIKHRRKHSMTAGTKRAKINLKDCSVRCLICDVEMKVSAINEHNQKHITANMKPRNLYTCKECSEQFKSCSGLANHIKFVHRLHQPPNSKKIVVPAADVADFCEVVVTKTEPLDYVQSHNGFEVSVDASVNMSGFTCPVCNKTLPTLISLKRHVNWHKNVGNNIEKKLECFVCKEIFRFQCHYKIHMRQHYKDPNIDPKLLTCSICNRKSKHLRAAQAHMNFHKQTRFKNKDYECSICKKVFQYRKVYLSHMAIHFKRGESAATAVVGTVAPLSLDKSKFDGTYTCQLCGKVCDSENSLKCHTSWHNSKTLLYGARHECEICNVQFTNKRRLELHTRTHFEDDNGPFKCHICGKGYIVEDYYKRHVKGHNFDHQSHKKRIEKLRKDKVKCPICERYYPDLIHLIRHLRRTHPESKMIKEDPDAPPPIYYSCKLCAKVFLDERRLQHHEESHLRKPEFFKCKFCGKKTISLKNHRVHIKGHLTQKYIDEPLKCTQKDCSETFGRGYDLHYHLRDAHGITETWIAERGPRVPDGPLKELQCSICFKVLASRGNYERHIDYHNSLRCNYCFEYFTGSQFLEGHLTFSCERKKLLGDTEIYPKKVKCHICYKAFHLQVKLDCHLRTKHDIKTFKEASEGKKEIVCDYCFKVFENEYALSTHKIYHRTIGYYGCMYCNRKFNTMTLYRKHKNHHFAQLNVDNPTKCEHCDETFVAFREMIYHLRDVHGDEKEWIVLPKESIEEKCPICNKIFFNLHRHLDYHEENRCKKCGEYFFSQVDFDNHLCTVDSDEEVTEANTNGVRTVYEECVFCFKPLTKKNSKKKHDLIHKGSGSISCRFCPLKFKTIDAFNIHAFSHRSRKYKKKPIKCRKCGEKFVKYGPFMKHMKGVHKSNKKIHYRATVMPEECVVCHGSFPNLHNHYRAHLQNQCLQCLKYFTSCKVFSMHQCDKEDSNPDKVFTCDEDLLHLINTYVPKDEKDDEKYYGYEGEEDDDVDIETVDESVPFTSLEQKHEPDIASQDEDSQNSIDIEEQNLHEMVHAPIISDVLSLFKQKEDKNDSDDDVVVLTDEDSVGFEDNILTVITIEDD</sequence>
<feature type="compositionally biased region" description="Basic and acidic residues" evidence="9">
    <location>
        <begin position="232"/>
        <end position="246"/>
    </location>
</feature>
<feature type="domain" description="C2H2-type" evidence="10">
    <location>
        <begin position="1004"/>
        <end position="1031"/>
    </location>
</feature>
<feature type="domain" description="C2H2-type" evidence="10">
    <location>
        <begin position="633"/>
        <end position="661"/>
    </location>
</feature>
<dbReference type="InterPro" id="IPR036236">
    <property type="entry name" value="Znf_C2H2_sf"/>
</dbReference>
<evidence type="ECO:0000256" key="1">
    <source>
        <dbReference type="ARBA" id="ARBA00004123"/>
    </source>
</evidence>
<keyword evidence="3" id="KW-0677">Repeat</keyword>
<dbReference type="PROSITE" id="PS50157">
    <property type="entry name" value="ZINC_FINGER_C2H2_2"/>
    <property type="match status" value="19"/>
</dbReference>